<accession>A0ABU6VJC7</accession>
<comment type="caution">
    <text evidence="2">The sequence shown here is derived from an EMBL/GenBank/DDBJ whole genome shotgun (WGS) entry which is preliminary data.</text>
</comment>
<keyword evidence="1" id="KW-1133">Transmembrane helix</keyword>
<protein>
    <submittedName>
        <fullName evidence="2">Uncharacterized protein</fullName>
    </submittedName>
</protein>
<keyword evidence="1" id="KW-0812">Transmembrane</keyword>
<feature type="transmembrane region" description="Helical" evidence="1">
    <location>
        <begin position="6"/>
        <end position="23"/>
    </location>
</feature>
<organism evidence="2 3">
    <name type="scientific">Stylosanthes scabra</name>
    <dbReference type="NCBI Taxonomy" id="79078"/>
    <lineage>
        <taxon>Eukaryota</taxon>
        <taxon>Viridiplantae</taxon>
        <taxon>Streptophyta</taxon>
        <taxon>Embryophyta</taxon>
        <taxon>Tracheophyta</taxon>
        <taxon>Spermatophyta</taxon>
        <taxon>Magnoliopsida</taxon>
        <taxon>eudicotyledons</taxon>
        <taxon>Gunneridae</taxon>
        <taxon>Pentapetalae</taxon>
        <taxon>rosids</taxon>
        <taxon>fabids</taxon>
        <taxon>Fabales</taxon>
        <taxon>Fabaceae</taxon>
        <taxon>Papilionoideae</taxon>
        <taxon>50 kb inversion clade</taxon>
        <taxon>dalbergioids sensu lato</taxon>
        <taxon>Dalbergieae</taxon>
        <taxon>Pterocarpus clade</taxon>
        <taxon>Stylosanthes</taxon>
    </lineage>
</organism>
<evidence type="ECO:0000313" key="3">
    <source>
        <dbReference type="Proteomes" id="UP001341840"/>
    </source>
</evidence>
<dbReference type="EMBL" id="JASCZI010151497">
    <property type="protein sequence ID" value="MED6173204.1"/>
    <property type="molecule type" value="Genomic_DNA"/>
</dbReference>
<evidence type="ECO:0000313" key="2">
    <source>
        <dbReference type="EMBL" id="MED6173204.1"/>
    </source>
</evidence>
<keyword evidence="3" id="KW-1185">Reference proteome</keyword>
<dbReference type="Proteomes" id="UP001341840">
    <property type="component" value="Unassembled WGS sequence"/>
</dbReference>
<sequence>MAGNTGSYVIITIILLIGVVICYEDVEFQKTMIEIPPTTLYPTSNNNSYSSKPKQTVEECVKNCRKKKLFGFSFRKKMNKETMDCIYDCVITECSLRFPGLDPDSKRNKESCIIALYNKYTA</sequence>
<proteinExistence type="predicted"/>
<reference evidence="2 3" key="1">
    <citation type="journal article" date="2023" name="Plants (Basel)">
        <title>Bridging the Gap: Combining Genomics and Transcriptomics Approaches to Understand Stylosanthes scabra, an Orphan Legume from the Brazilian Caatinga.</title>
        <authorList>
            <person name="Ferreira-Neto J.R.C."/>
            <person name="da Silva M.D."/>
            <person name="Binneck E."/>
            <person name="de Melo N.F."/>
            <person name="da Silva R.H."/>
            <person name="de Melo A.L.T.M."/>
            <person name="Pandolfi V."/>
            <person name="Bustamante F.O."/>
            <person name="Brasileiro-Vidal A.C."/>
            <person name="Benko-Iseppon A.M."/>
        </authorList>
    </citation>
    <scope>NUCLEOTIDE SEQUENCE [LARGE SCALE GENOMIC DNA]</scope>
    <source>
        <tissue evidence="2">Leaves</tissue>
    </source>
</reference>
<name>A0ABU6VJC7_9FABA</name>
<keyword evidence="1" id="KW-0472">Membrane</keyword>
<evidence type="ECO:0000256" key="1">
    <source>
        <dbReference type="SAM" id="Phobius"/>
    </source>
</evidence>
<gene>
    <name evidence="2" type="ORF">PIB30_118306</name>
</gene>